<dbReference type="SUPFAM" id="SSF88659">
    <property type="entry name" value="Sigma3 and sigma4 domains of RNA polymerase sigma factors"/>
    <property type="match status" value="1"/>
</dbReference>
<dbReference type="EMBL" id="CP031093">
    <property type="protein sequence ID" value="QCF25289.1"/>
    <property type="molecule type" value="Genomic_DNA"/>
</dbReference>
<evidence type="ECO:0000256" key="1">
    <source>
        <dbReference type="ARBA" id="ARBA00010641"/>
    </source>
</evidence>
<organism evidence="10 11">
    <name type="scientific">Hydrocarboniclastica marina</name>
    <dbReference type="NCBI Taxonomy" id="2259620"/>
    <lineage>
        <taxon>Bacteria</taxon>
        <taxon>Pseudomonadati</taxon>
        <taxon>Pseudomonadota</taxon>
        <taxon>Gammaproteobacteria</taxon>
        <taxon>Alteromonadales</taxon>
        <taxon>Alteromonadaceae</taxon>
        <taxon>Hydrocarboniclastica</taxon>
    </lineage>
</organism>
<dbReference type="KEGG" id="hmi:soil367_04715"/>
<dbReference type="Gene3D" id="1.10.1740.10">
    <property type="match status" value="1"/>
</dbReference>
<protein>
    <recommendedName>
        <fullName evidence="6">RNA polymerase sigma factor</fullName>
    </recommendedName>
</protein>
<keyword evidence="3 6" id="KW-0731">Sigma factor</keyword>
<dbReference type="InterPro" id="IPR007627">
    <property type="entry name" value="RNA_pol_sigma70_r2"/>
</dbReference>
<dbReference type="Gene3D" id="1.10.10.10">
    <property type="entry name" value="Winged helix-like DNA-binding domain superfamily/Winged helix DNA-binding domain"/>
    <property type="match status" value="1"/>
</dbReference>
<dbReference type="GO" id="GO:0016987">
    <property type="term" value="F:sigma factor activity"/>
    <property type="evidence" value="ECO:0007669"/>
    <property type="project" value="UniProtKB-KW"/>
</dbReference>
<dbReference type="Pfam" id="PF04542">
    <property type="entry name" value="Sigma70_r2"/>
    <property type="match status" value="1"/>
</dbReference>
<dbReference type="InterPro" id="IPR000838">
    <property type="entry name" value="RNA_pol_sigma70_ECF_CS"/>
</dbReference>
<dbReference type="InterPro" id="IPR036388">
    <property type="entry name" value="WH-like_DNA-bd_sf"/>
</dbReference>
<evidence type="ECO:0000259" key="8">
    <source>
        <dbReference type="Pfam" id="PF04542"/>
    </source>
</evidence>
<dbReference type="InterPro" id="IPR014284">
    <property type="entry name" value="RNA_pol_sigma-70_dom"/>
</dbReference>
<evidence type="ECO:0000256" key="6">
    <source>
        <dbReference type="RuleBase" id="RU000716"/>
    </source>
</evidence>
<feature type="domain" description="RNA polymerase sigma factor 70 region 4 type 2" evidence="9">
    <location>
        <begin position="141"/>
        <end position="191"/>
    </location>
</feature>
<dbReference type="PROSITE" id="PS01063">
    <property type="entry name" value="SIGMA70_ECF"/>
    <property type="match status" value="1"/>
</dbReference>
<evidence type="ECO:0000313" key="10">
    <source>
        <dbReference type="EMBL" id="QCF25289.1"/>
    </source>
</evidence>
<dbReference type="InterPro" id="IPR013325">
    <property type="entry name" value="RNA_pol_sigma_r2"/>
</dbReference>
<dbReference type="InterPro" id="IPR039425">
    <property type="entry name" value="RNA_pol_sigma-70-like"/>
</dbReference>
<feature type="region of interest" description="Disordered" evidence="7">
    <location>
        <begin position="1"/>
        <end position="23"/>
    </location>
</feature>
<keyword evidence="4 6" id="KW-0238">DNA-binding</keyword>
<accession>A0A4P7XED4</accession>
<evidence type="ECO:0000259" key="9">
    <source>
        <dbReference type="Pfam" id="PF08281"/>
    </source>
</evidence>
<dbReference type="NCBIfam" id="TIGR02937">
    <property type="entry name" value="sigma70-ECF"/>
    <property type="match status" value="1"/>
</dbReference>
<dbReference type="AlphaFoldDB" id="A0A4P7XED4"/>
<dbReference type="InterPro" id="IPR013324">
    <property type="entry name" value="RNA_pol_sigma_r3/r4-like"/>
</dbReference>
<dbReference type="PANTHER" id="PTHR43133:SF53">
    <property type="entry name" value="ECF RNA POLYMERASE SIGMA-E FACTOR"/>
    <property type="match status" value="1"/>
</dbReference>
<sequence length="202" mass="22810">MTSATESRSLTSDQSQTDRQLVGRVQNGERAAFDLLVIRYQSRVASIISRYIHDSQDVLDLTQESFVKAYRAIGRFRGDSAFYTWLYRIAVNTAKNHLEARGRRPLAVMEVEDAEQLDAAPGLRDLGSPEKQLQRDQLQTAIDGALDELPEELRSALLLREADGLSYEDIAQVLECPIGTVRSRIFRARDAIDRRIAPMLET</sequence>
<evidence type="ECO:0000256" key="4">
    <source>
        <dbReference type="ARBA" id="ARBA00023125"/>
    </source>
</evidence>
<feature type="compositionally biased region" description="Polar residues" evidence="7">
    <location>
        <begin position="1"/>
        <end position="19"/>
    </location>
</feature>
<evidence type="ECO:0000256" key="2">
    <source>
        <dbReference type="ARBA" id="ARBA00023015"/>
    </source>
</evidence>
<dbReference type="NCBIfam" id="TIGR02939">
    <property type="entry name" value="RpoE_Sigma70"/>
    <property type="match status" value="1"/>
</dbReference>
<comment type="similarity">
    <text evidence="1 6">Belongs to the sigma-70 factor family. ECF subfamily.</text>
</comment>
<dbReference type="Proteomes" id="UP000298049">
    <property type="component" value="Chromosome"/>
</dbReference>
<name>A0A4P7XED4_9ALTE</name>
<gene>
    <name evidence="10" type="primary">rpoE</name>
    <name evidence="10" type="ORF">soil367_04715</name>
</gene>
<dbReference type="InterPro" id="IPR013249">
    <property type="entry name" value="RNA_pol_sigma70_r4_t2"/>
</dbReference>
<dbReference type="OrthoDB" id="9780326at2"/>
<evidence type="ECO:0000256" key="5">
    <source>
        <dbReference type="ARBA" id="ARBA00023163"/>
    </source>
</evidence>
<feature type="domain" description="RNA polymerase sigma-70 region 2" evidence="8">
    <location>
        <begin position="36"/>
        <end position="103"/>
    </location>
</feature>
<reference evidence="10 11" key="1">
    <citation type="submission" date="2018-07" db="EMBL/GenBank/DDBJ databases">
        <title>Marsedoiliclastica nanhaica gen. nov. sp. nov., a novel marine hydrocarbonoclastic bacterium isolated from an in-situ enriched hydrocarbon-degrading consortium in deep-sea sediment.</title>
        <authorList>
            <person name="Dong C."/>
            <person name="Ma T."/>
            <person name="Liu R."/>
            <person name="Shao Z."/>
        </authorList>
    </citation>
    <scope>NUCLEOTIDE SEQUENCE [LARGE SCALE GENOMIC DNA]</scope>
    <source>
        <strain evidence="11">soil36-7</strain>
    </source>
</reference>
<evidence type="ECO:0000256" key="7">
    <source>
        <dbReference type="SAM" id="MobiDB-lite"/>
    </source>
</evidence>
<dbReference type="SUPFAM" id="SSF88946">
    <property type="entry name" value="Sigma2 domain of RNA polymerase sigma factors"/>
    <property type="match status" value="1"/>
</dbReference>
<dbReference type="InterPro" id="IPR014286">
    <property type="entry name" value="RNA_pol_sigma70_RpoE"/>
</dbReference>
<dbReference type="GO" id="GO:0006352">
    <property type="term" value="P:DNA-templated transcription initiation"/>
    <property type="evidence" value="ECO:0007669"/>
    <property type="project" value="InterPro"/>
</dbReference>
<evidence type="ECO:0000313" key="11">
    <source>
        <dbReference type="Proteomes" id="UP000298049"/>
    </source>
</evidence>
<proteinExistence type="inferred from homology"/>
<dbReference type="GO" id="GO:0003677">
    <property type="term" value="F:DNA binding"/>
    <property type="evidence" value="ECO:0007669"/>
    <property type="project" value="UniProtKB-KW"/>
</dbReference>
<dbReference type="CDD" id="cd06171">
    <property type="entry name" value="Sigma70_r4"/>
    <property type="match status" value="1"/>
</dbReference>
<keyword evidence="5 6" id="KW-0804">Transcription</keyword>
<keyword evidence="2 6" id="KW-0805">Transcription regulation</keyword>
<keyword evidence="11" id="KW-1185">Reference proteome</keyword>
<dbReference type="PANTHER" id="PTHR43133">
    <property type="entry name" value="RNA POLYMERASE ECF-TYPE SIGMA FACTO"/>
    <property type="match status" value="1"/>
</dbReference>
<evidence type="ECO:0000256" key="3">
    <source>
        <dbReference type="ARBA" id="ARBA00023082"/>
    </source>
</evidence>
<dbReference type="FunFam" id="1.10.1740.10:FF:000001">
    <property type="entry name" value="RNA polymerase sigma factor"/>
    <property type="match status" value="1"/>
</dbReference>
<dbReference type="Pfam" id="PF08281">
    <property type="entry name" value="Sigma70_r4_2"/>
    <property type="match status" value="1"/>
</dbReference>